<sequence length="331" mass="37169">MAVCEGSARWLIDEIMKATWQVEVLVWLGIFYLCKVALGVAWEVGTGLRTHLWSKMVTRDLPREYGGRWAVVTGATDGIGKAYAIELAKKGMNIVLISRTQEKLEKVAQEIRGQYEVETDIVRADFTDGRPIYDNIRKHLEGKEIGILVNNVGVVGSVPCLFKDAPEDDIWALLNVNSAAVPAMIKLVLPGMMARRKGAIVNISSMAGSFPLPLFQIYCGTKSFVDRFSEILEFECRSSGITVQTLIPFGVVTNIMKFTPPLTKESWMLPFPPRYAYHALSTLGYAQCTTGYWAHSLQIWALGTIPSWLRMPLLWKIITFSQKKYKINLKN</sequence>
<name>A0AAW0WI75_CHEQU</name>
<dbReference type="SUPFAM" id="SSF51735">
    <property type="entry name" value="NAD(P)-binding Rossmann-fold domains"/>
    <property type="match status" value="1"/>
</dbReference>
<evidence type="ECO:0000313" key="7">
    <source>
        <dbReference type="Proteomes" id="UP001445076"/>
    </source>
</evidence>
<proteinExistence type="inferred from homology"/>
<dbReference type="PANTHER" id="PTHR44889:SF1">
    <property type="entry name" value="INACTIVE HYDROXYSTEROID DEHYDROGENASE-LIKE PROTEIN 1"/>
    <property type="match status" value="1"/>
</dbReference>
<evidence type="ECO:0000313" key="6">
    <source>
        <dbReference type="EMBL" id="KAK8726961.1"/>
    </source>
</evidence>
<evidence type="ECO:0000256" key="2">
    <source>
        <dbReference type="ARBA" id="ARBA00022857"/>
    </source>
</evidence>
<dbReference type="InterPro" id="IPR052149">
    <property type="entry name" value="17-beta-HSD3-like"/>
</dbReference>
<dbReference type="CDD" id="cd05356">
    <property type="entry name" value="17beta-HSD1_like_SDR_c"/>
    <property type="match status" value="1"/>
</dbReference>
<organism evidence="6 7">
    <name type="scientific">Cherax quadricarinatus</name>
    <name type="common">Australian red claw crayfish</name>
    <dbReference type="NCBI Taxonomy" id="27406"/>
    <lineage>
        <taxon>Eukaryota</taxon>
        <taxon>Metazoa</taxon>
        <taxon>Ecdysozoa</taxon>
        <taxon>Arthropoda</taxon>
        <taxon>Crustacea</taxon>
        <taxon>Multicrustacea</taxon>
        <taxon>Malacostraca</taxon>
        <taxon>Eumalacostraca</taxon>
        <taxon>Eucarida</taxon>
        <taxon>Decapoda</taxon>
        <taxon>Pleocyemata</taxon>
        <taxon>Astacidea</taxon>
        <taxon>Parastacoidea</taxon>
        <taxon>Parastacidae</taxon>
        <taxon>Cherax</taxon>
    </lineage>
</organism>
<keyword evidence="7" id="KW-1185">Reference proteome</keyword>
<comment type="caution">
    <text evidence="6">The sequence shown here is derived from an EMBL/GenBank/DDBJ whole genome shotgun (WGS) entry which is preliminary data.</text>
</comment>
<dbReference type="InterPro" id="IPR036291">
    <property type="entry name" value="NAD(P)-bd_dom_sf"/>
</dbReference>
<dbReference type="Proteomes" id="UP001445076">
    <property type="component" value="Unassembled WGS sequence"/>
</dbReference>
<comment type="similarity">
    <text evidence="4">Belongs to the short-chain dehydrogenases/reductases (SDR) family. 17-beta-HSD 3 subfamily.</text>
</comment>
<dbReference type="EMBL" id="JARKIK010000078">
    <property type="protein sequence ID" value="KAK8726961.1"/>
    <property type="molecule type" value="Genomic_DNA"/>
</dbReference>
<gene>
    <name evidence="6" type="ORF">OTU49_010163</name>
</gene>
<evidence type="ECO:0000256" key="3">
    <source>
        <dbReference type="ARBA" id="ARBA00023128"/>
    </source>
</evidence>
<dbReference type="GO" id="GO:0005739">
    <property type="term" value="C:mitochondrion"/>
    <property type="evidence" value="ECO:0007669"/>
    <property type="project" value="UniProtKB-SubCell"/>
</dbReference>
<dbReference type="PRINTS" id="PR00080">
    <property type="entry name" value="SDRFAMILY"/>
</dbReference>
<keyword evidence="5" id="KW-1133">Transmembrane helix</keyword>
<dbReference type="PIRSF" id="PIRSF000126">
    <property type="entry name" value="11-beta-HSD1"/>
    <property type="match status" value="1"/>
</dbReference>
<dbReference type="PRINTS" id="PR00081">
    <property type="entry name" value="GDHRDH"/>
</dbReference>
<keyword evidence="2" id="KW-0521">NADP</keyword>
<dbReference type="InterPro" id="IPR002347">
    <property type="entry name" value="SDR_fam"/>
</dbReference>
<dbReference type="FunFam" id="3.40.50.720:FF:000137">
    <property type="entry name" value="Hydroxysteroid (17-beta) dehydrogenase 3"/>
    <property type="match status" value="1"/>
</dbReference>
<dbReference type="PANTHER" id="PTHR44889">
    <property type="entry name" value="INACTIVE HYDROXYSTEROID DEHYDROGENASE-LIKE PROTEIN 1"/>
    <property type="match status" value="1"/>
</dbReference>
<accession>A0AAW0WI75</accession>
<protein>
    <recommendedName>
        <fullName evidence="8">Inactive hydroxysteroid dehydrogenase-like protein 1</fullName>
    </recommendedName>
</protein>
<evidence type="ECO:0000256" key="1">
    <source>
        <dbReference type="ARBA" id="ARBA00004173"/>
    </source>
</evidence>
<keyword evidence="3" id="KW-0496">Mitochondrion</keyword>
<feature type="transmembrane region" description="Helical" evidence="5">
    <location>
        <begin position="24"/>
        <end position="45"/>
    </location>
</feature>
<reference evidence="6 7" key="1">
    <citation type="journal article" date="2024" name="BMC Genomics">
        <title>Genome assembly of redclaw crayfish (Cherax quadricarinatus) provides insights into its immune adaptation and hypoxia tolerance.</title>
        <authorList>
            <person name="Liu Z."/>
            <person name="Zheng J."/>
            <person name="Li H."/>
            <person name="Fang K."/>
            <person name="Wang S."/>
            <person name="He J."/>
            <person name="Zhou D."/>
            <person name="Weng S."/>
            <person name="Chi M."/>
            <person name="Gu Z."/>
            <person name="He J."/>
            <person name="Li F."/>
            <person name="Wang M."/>
        </authorList>
    </citation>
    <scope>NUCLEOTIDE SEQUENCE [LARGE SCALE GENOMIC DNA]</scope>
    <source>
        <strain evidence="6">ZL_2023a</strain>
    </source>
</reference>
<dbReference type="AlphaFoldDB" id="A0AAW0WI75"/>
<dbReference type="Gene3D" id="3.40.50.720">
    <property type="entry name" value="NAD(P)-binding Rossmann-like Domain"/>
    <property type="match status" value="1"/>
</dbReference>
<keyword evidence="5" id="KW-0472">Membrane</keyword>
<evidence type="ECO:0000256" key="5">
    <source>
        <dbReference type="SAM" id="Phobius"/>
    </source>
</evidence>
<keyword evidence="5" id="KW-0812">Transmembrane</keyword>
<comment type="subcellular location">
    <subcellularLocation>
        <location evidence="1">Mitochondrion</location>
    </subcellularLocation>
</comment>
<evidence type="ECO:0000256" key="4">
    <source>
        <dbReference type="ARBA" id="ARBA00038261"/>
    </source>
</evidence>
<dbReference type="Pfam" id="PF00106">
    <property type="entry name" value="adh_short"/>
    <property type="match status" value="1"/>
</dbReference>
<evidence type="ECO:0008006" key="8">
    <source>
        <dbReference type="Google" id="ProtNLM"/>
    </source>
</evidence>